<dbReference type="EMBL" id="CP133615">
    <property type="protein sequence ID" value="WMV23085.1"/>
    <property type="molecule type" value="Genomic_DNA"/>
</dbReference>
<keyword evidence="3" id="KW-1185">Reference proteome</keyword>
<evidence type="ECO:0000313" key="3">
    <source>
        <dbReference type="Proteomes" id="UP001234989"/>
    </source>
</evidence>
<sequence length="343" mass="38926">MGGSTYGIFYSYFSYKENEQHGKLGMFTECLSLSIQFILSGPLEVNMENITNSLPRRYLWKIESFSLLSENGTSKYESNEFESGGFSWKMIIYPDGDGDGAGHISVYLAIIGKSSLHAVWEVNVSFSFLIFDQIHNNYNVMKGMERHFRNIKTEWGFSKCISHKTFKDPSNGYLVNDKCVVGVDVYVIKNQGIGECMSLLKGTKVYKHNWKITKFTKLKKKVYYSEEFIVDGYKWKLSLYPTGDNRQNGKNISVFLESVDAKGFNRQKRVQAKFSISLKNQIGGEHHNKSGSSNWYSAATKGWGWSSFMPCCEFNDPKKGFLIEDCCILEADVSVVGVVNSLA</sequence>
<dbReference type="InterPro" id="IPR008974">
    <property type="entry name" value="TRAF-like"/>
</dbReference>
<dbReference type="Proteomes" id="UP001234989">
    <property type="component" value="Chromosome 4"/>
</dbReference>
<dbReference type="Pfam" id="PF22486">
    <property type="entry name" value="MATH_2"/>
    <property type="match status" value="2"/>
</dbReference>
<evidence type="ECO:0000259" key="1">
    <source>
        <dbReference type="PROSITE" id="PS50144"/>
    </source>
</evidence>
<gene>
    <name evidence="2" type="ORF">MTR67_016470</name>
</gene>
<dbReference type="SUPFAM" id="SSF49599">
    <property type="entry name" value="TRAF domain-like"/>
    <property type="match status" value="2"/>
</dbReference>
<dbReference type="Gene3D" id="2.60.210.10">
    <property type="entry name" value="Apoptosis, Tumor Necrosis Factor Receptor Associated Protein 2, Chain A"/>
    <property type="match status" value="2"/>
</dbReference>
<organism evidence="2 3">
    <name type="scientific">Solanum verrucosum</name>
    <dbReference type="NCBI Taxonomy" id="315347"/>
    <lineage>
        <taxon>Eukaryota</taxon>
        <taxon>Viridiplantae</taxon>
        <taxon>Streptophyta</taxon>
        <taxon>Embryophyta</taxon>
        <taxon>Tracheophyta</taxon>
        <taxon>Spermatophyta</taxon>
        <taxon>Magnoliopsida</taxon>
        <taxon>eudicotyledons</taxon>
        <taxon>Gunneridae</taxon>
        <taxon>Pentapetalae</taxon>
        <taxon>asterids</taxon>
        <taxon>lamiids</taxon>
        <taxon>Solanales</taxon>
        <taxon>Solanaceae</taxon>
        <taxon>Solanoideae</taxon>
        <taxon>Solaneae</taxon>
        <taxon>Solanum</taxon>
    </lineage>
</organism>
<accession>A0AAF0QKW8</accession>
<proteinExistence type="predicted"/>
<dbReference type="SMART" id="SM00061">
    <property type="entry name" value="MATH"/>
    <property type="match status" value="2"/>
</dbReference>
<dbReference type="PANTHER" id="PTHR46162">
    <property type="entry name" value="TRAF-LIKE FAMILY PROTEIN"/>
    <property type="match status" value="1"/>
</dbReference>
<dbReference type="CDD" id="cd00121">
    <property type="entry name" value="MATH"/>
    <property type="match status" value="2"/>
</dbReference>
<feature type="domain" description="MATH" evidence="1">
    <location>
        <begin position="55"/>
        <end position="185"/>
    </location>
</feature>
<protein>
    <recommendedName>
        <fullName evidence="1">MATH domain-containing protein</fullName>
    </recommendedName>
</protein>
<feature type="domain" description="MATH" evidence="1">
    <location>
        <begin position="205"/>
        <end position="333"/>
    </location>
</feature>
<dbReference type="PROSITE" id="PS50144">
    <property type="entry name" value="MATH"/>
    <property type="match status" value="2"/>
</dbReference>
<reference evidence="2" key="1">
    <citation type="submission" date="2023-08" db="EMBL/GenBank/DDBJ databases">
        <title>A de novo genome assembly of Solanum verrucosum Schlechtendal, a Mexican diploid species geographically isolated from the other diploid A-genome species in potato relatives.</title>
        <authorList>
            <person name="Hosaka K."/>
        </authorList>
    </citation>
    <scope>NUCLEOTIDE SEQUENCE</scope>
    <source>
        <tissue evidence="2">Young leaves</tissue>
    </source>
</reference>
<dbReference type="InterPro" id="IPR002083">
    <property type="entry name" value="MATH/TRAF_dom"/>
</dbReference>
<dbReference type="AlphaFoldDB" id="A0AAF0QKW8"/>
<evidence type="ECO:0000313" key="2">
    <source>
        <dbReference type="EMBL" id="WMV23085.1"/>
    </source>
</evidence>
<name>A0AAF0QKW8_SOLVR</name>
<dbReference type="PANTHER" id="PTHR46162:SF20">
    <property type="entry name" value="UBIQUITIN CARBOXYL-TERMINAL HYDROLASE 7-LIKE ISOFORM X1"/>
    <property type="match status" value="1"/>
</dbReference>